<evidence type="ECO:0000256" key="6">
    <source>
        <dbReference type="SAM" id="MobiDB-lite"/>
    </source>
</evidence>
<comment type="similarity">
    <text evidence="1 5">Belongs to the NOP53 family.</text>
</comment>
<feature type="region of interest" description="Disordered" evidence="6">
    <location>
        <begin position="1"/>
        <end position="35"/>
    </location>
</feature>
<feature type="region of interest" description="Disordered" evidence="6">
    <location>
        <begin position="273"/>
        <end position="314"/>
    </location>
</feature>
<dbReference type="Proteomes" id="UP001212997">
    <property type="component" value="Unassembled WGS sequence"/>
</dbReference>
<dbReference type="Pfam" id="PF07767">
    <property type="entry name" value="Nop53"/>
    <property type="match status" value="1"/>
</dbReference>
<dbReference type="AlphaFoldDB" id="A0AAD5YD65"/>
<comment type="function">
    <text evidence="5">May play a role in ribosome biogenesis.</text>
</comment>
<evidence type="ECO:0000256" key="4">
    <source>
        <dbReference type="ARBA" id="ARBA00023242"/>
    </source>
</evidence>
<comment type="caution">
    <text evidence="7">The sequence shown here is derived from an EMBL/GenBank/DDBJ whole genome shotgun (WGS) entry which is preliminary data.</text>
</comment>
<feature type="compositionally biased region" description="Basic and acidic residues" evidence="6">
    <location>
        <begin position="296"/>
        <end position="314"/>
    </location>
</feature>
<dbReference type="EMBL" id="JANAWD010000814">
    <property type="protein sequence ID" value="KAJ3475693.1"/>
    <property type="molecule type" value="Genomic_DNA"/>
</dbReference>
<feature type="region of interest" description="Disordered" evidence="6">
    <location>
        <begin position="103"/>
        <end position="127"/>
    </location>
</feature>
<comment type="subcellular location">
    <subcellularLocation>
        <location evidence="5">Nucleus</location>
        <location evidence="5">Nucleolus</location>
    </subcellularLocation>
    <subcellularLocation>
        <location evidence="5">Nucleus</location>
        <location evidence="5">Nucleoplasm</location>
    </subcellularLocation>
</comment>
<dbReference type="GO" id="GO:0006364">
    <property type="term" value="P:rRNA processing"/>
    <property type="evidence" value="ECO:0007669"/>
    <property type="project" value="TreeGrafter"/>
</dbReference>
<sequence>MAKITAPKTSKKLKSSVGAPSQRTQSSRKGKKAWRKNVDLEDVEEGLEEIRTEERITGAALHSKTNDELFQVDVEGDNQIRKRLPKFSPSQLTSLKVLSQRSAVPAVFSRPTSAPSKRTKLTHEEKGRLLRIGKRTRKGPFNGVIDPTTVGEGSALLEVSEAVKKSGTYDVWSSSNPIVEETEEFTEGANRKVPIKAPKTPRLREQISLSAVPAPHEGTSYNPPLESHQSLLRMAHDIEERRWKEAEELQGFKQKIEDARKAGDDADRIMGMAVDKPEEREGDEDEDEVTIKPTKKMPERKTKQERAKAAKRRAEQRAVVEALAKKRSLALVNSAKALRKSARKAAAAREQIRAEKQKAAEEKLKKSGIAGQKVGKHTVPEGEVDVQLGEDLTESFRGLKTEGNLFRDRFLNMQQRALIEPRVPVLPKKRKAKIKEYEKHPFKRFDKGL</sequence>
<feature type="region of interest" description="Disordered" evidence="6">
    <location>
        <begin position="363"/>
        <end position="382"/>
    </location>
</feature>
<keyword evidence="3 5" id="KW-0690">Ribosome biogenesis</keyword>
<proteinExistence type="inferred from homology"/>
<dbReference type="GO" id="GO:0005730">
    <property type="term" value="C:nucleolus"/>
    <property type="evidence" value="ECO:0007669"/>
    <property type="project" value="UniProtKB-SubCell"/>
</dbReference>
<protein>
    <recommendedName>
        <fullName evidence="2 5">Ribosome biogenesis protein NOP53</fullName>
    </recommendedName>
</protein>
<dbReference type="PANTHER" id="PTHR14211">
    <property type="entry name" value="GLIOMA SUPPRESSOR CANDIDATE REGION GENE 2"/>
    <property type="match status" value="1"/>
</dbReference>
<gene>
    <name evidence="7" type="ORF">NLI96_g11669</name>
</gene>
<feature type="compositionally biased region" description="Basic residues" evidence="6">
    <location>
        <begin position="26"/>
        <end position="35"/>
    </location>
</feature>
<dbReference type="PANTHER" id="PTHR14211:SF7">
    <property type="entry name" value="RIBOSOME BIOGENESIS PROTEIN NOP53"/>
    <property type="match status" value="1"/>
</dbReference>
<reference evidence="7" key="1">
    <citation type="submission" date="2022-07" db="EMBL/GenBank/DDBJ databases">
        <title>Genome Sequence of Physisporinus lineatus.</title>
        <authorList>
            <person name="Buettner E."/>
        </authorList>
    </citation>
    <scope>NUCLEOTIDE SEQUENCE</scope>
    <source>
        <strain evidence="7">VT162</strain>
    </source>
</reference>
<dbReference type="InterPro" id="IPR011687">
    <property type="entry name" value="Nop53/GLTSCR2"/>
</dbReference>
<dbReference type="GO" id="GO:0008097">
    <property type="term" value="F:5S rRNA binding"/>
    <property type="evidence" value="ECO:0007669"/>
    <property type="project" value="TreeGrafter"/>
</dbReference>
<keyword evidence="4 5" id="KW-0539">Nucleus</keyword>
<evidence type="ECO:0000313" key="8">
    <source>
        <dbReference type="Proteomes" id="UP001212997"/>
    </source>
</evidence>
<evidence type="ECO:0000313" key="7">
    <source>
        <dbReference type="EMBL" id="KAJ3475693.1"/>
    </source>
</evidence>
<dbReference type="GO" id="GO:0005654">
    <property type="term" value="C:nucleoplasm"/>
    <property type="evidence" value="ECO:0007669"/>
    <property type="project" value="UniProtKB-SubCell"/>
</dbReference>
<name>A0AAD5YD65_9APHY</name>
<keyword evidence="8" id="KW-1185">Reference proteome</keyword>
<evidence type="ECO:0000256" key="1">
    <source>
        <dbReference type="ARBA" id="ARBA00008838"/>
    </source>
</evidence>
<evidence type="ECO:0000256" key="5">
    <source>
        <dbReference type="PIRNR" id="PIRNR017302"/>
    </source>
</evidence>
<organism evidence="7 8">
    <name type="scientific">Meripilus lineatus</name>
    <dbReference type="NCBI Taxonomy" id="2056292"/>
    <lineage>
        <taxon>Eukaryota</taxon>
        <taxon>Fungi</taxon>
        <taxon>Dikarya</taxon>
        <taxon>Basidiomycota</taxon>
        <taxon>Agaricomycotina</taxon>
        <taxon>Agaricomycetes</taxon>
        <taxon>Polyporales</taxon>
        <taxon>Meripilaceae</taxon>
        <taxon>Meripilus</taxon>
    </lineage>
</organism>
<dbReference type="PIRSF" id="PIRSF017302">
    <property type="entry name" value="Gltscr2"/>
    <property type="match status" value="1"/>
</dbReference>
<accession>A0AAD5YD65</accession>
<evidence type="ECO:0000256" key="3">
    <source>
        <dbReference type="ARBA" id="ARBA00022517"/>
    </source>
</evidence>
<dbReference type="GO" id="GO:0000027">
    <property type="term" value="P:ribosomal large subunit assembly"/>
    <property type="evidence" value="ECO:0007669"/>
    <property type="project" value="UniProtKB-UniRule"/>
</dbReference>
<feature type="region of interest" description="Disordered" evidence="6">
    <location>
        <begin position="183"/>
        <end position="204"/>
    </location>
</feature>
<evidence type="ECO:0000256" key="2">
    <source>
        <dbReference type="ARBA" id="ARBA00018339"/>
    </source>
</evidence>